<dbReference type="EMBL" id="JAXARY010000022">
    <property type="protein sequence ID" value="MDX8129567.1"/>
    <property type="molecule type" value="Genomic_DNA"/>
</dbReference>
<proteinExistence type="inferred from homology"/>
<dbReference type="InterPro" id="IPR000055">
    <property type="entry name" value="Restrct_endonuc_typeI_TRD"/>
</dbReference>
<dbReference type="EC" id="3.1.21.-" evidence="5"/>
<dbReference type="GO" id="GO:0004519">
    <property type="term" value="F:endonuclease activity"/>
    <property type="evidence" value="ECO:0007669"/>
    <property type="project" value="UniProtKB-KW"/>
</dbReference>
<name>A0ABU4UL47_9GAMM</name>
<sequence length="274" mass="31277">MPSLEEQNAIANYLDEKTAKIDQQIDLLSQKAKHYGELKQALINETVTRGQDKTVPMKDSGIEWIGEIPAHWDLKRIKDTTYVKGRIGWQGLRNEDFLDSGSYYCVTGTDLKQGEIDWSNCYYVDQERYKQDTNIQLKIDDILITKDGTIGKVAIVKDIPLPATLNSGVFVTRSLKNSYVTKFMYWVLHSFQFTAFIDLTKGGSTIQHLYQNVFNRFIFSYPSLLEQKAIADYLDEKTAQIDAIVETINSQIDNLKALRKTLINDVVTGKICIL</sequence>
<keyword evidence="5" id="KW-0255">Endonuclease</keyword>
<evidence type="ECO:0000313" key="5">
    <source>
        <dbReference type="EMBL" id="MDX8129567.1"/>
    </source>
</evidence>
<dbReference type="InterPro" id="IPR052021">
    <property type="entry name" value="Type-I_RS_S_subunit"/>
</dbReference>
<protein>
    <submittedName>
        <fullName evidence="5">Restriction endonuclease subunit S</fullName>
        <ecNumber evidence="5">3.1.21.-</ecNumber>
    </submittedName>
</protein>
<accession>A0ABU4UL47</accession>
<organism evidence="5 6">
    <name type="scientific">Methylomonas defluvii</name>
    <dbReference type="NCBI Taxonomy" id="3045149"/>
    <lineage>
        <taxon>Bacteria</taxon>
        <taxon>Pseudomonadati</taxon>
        <taxon>Pseudomonadota</taxon>
        <taxon>Gammaproteobacteria</taxon>
        <taxon>Methylococcales</taxon>
        <taxon>Methylococcaceae</taxon>
        <taxon>Methylomonas</taxon>
    </lineage>
</organism>
<evidence type="ECO:0000256" key="3">
    <source>
        <dbReference type="ARBA" id="ARBA00023125"/>
    </source>
</evidence>
<keyword evidence="5" id="KW-0378">Hydrolase</keyword>
<dbReference type="Pfam" id="PF01420">
    <property type="entry name" value="Methylase_S"/>
    <property type="match status" value="1"/>
</dbReference>
<dbReference type="Gene3D" id="3.90.220.20">
    <property type="entry name" value="DNA methylase specificity domains"/>
    <property type="match status" value="2"/>
</dbReference>
<dbReference type="PANTHER" id="PTHR30408">
    <property type="entry name" value="TYPE-1 RESTRICTION ENZYME ECOKI SPECIFICITY PROTEIN"/>
    <property type="match status" value="1"/>
</dbReference>
<dbReference type="GO" id="GO:0016787">
    <property type="term" value="F:hydrolase activity"/>
    <property type="evidence" value="ECO:0007669"/>
    <property type="project" value="UniProtKB-KW"/>
</dbReference>
<dbReference type="SUPFAM" id="SSF116734">
    <property type="entry name" value="DNA methylase specificity domain"/>
    <property type="match status" value="2"/>
</dbReference>
<keyword evidence="3" id="KW-0238">DNA-binding</keyword>
<comment type="similarity">
    <text evidence="1">Belongs to the type-I restriction system S methylase family.</text>
</comment>
<keyword evidence="6" id="KW-1185">Reference proteome</keyword>
<evidence type="ECO:0000259" key="4">
    <source>
        <dbReference type="Pfam" id="PF01420"/>
    </source>
</evidence>
<gene>
    <name evidence="5" type="ORF">QLH52_19860</name>
</gene>
<evidence type="ECO:0000313" key="6">
    <source>
        <dbReference type="Proteomes" id="UP001284537"/>
    </source>
</evidence>
<dbReference type="RefSeq" id="WP_319962699.1">
    <property type="nucleotide sequence ID" value="NZ_JAXARY010000022.1"/>
</dbReference>
<dbReference type="InterPro" id="IPR044946">
    <property type="entry name" value="Restrct_endonuc_typeI_TRD_sf"/>
</dbReference>
<comment type="caution">
    <text evidence="5">The sequence shown here is derived from an EMBL/GenBank/DDBJ whole genome shotgun (WGS) entry which is preliminary data.</text>
</comment>
<feature type="domain" description="Type I restriction modification DNA specificity" evidence="4">
    <location>
        <begin position="95"/>
        <end position="252"/>
    </location>
</feature>
<reference evidence="5 6" key="1">
    <citation type="submission" date="2023-11" db="EMBL/GenBank/DDBJ databases">
        <authorList>
            <person name="Ouyang M.-Y."/>
        </authorList>
    </citation>
    <scope>NUCLEOTIDE SEQUENCE [LARGE SCALE GENOMIC DNA]</scope>
    <source>
        <strain evidence="5 6">OY6</strain>
    </source>
</reference>
<keyword evidence="2" id="KW-0680">Restriction system</keyword>
<dbReference type="Proteomes" id="UP001284537">
    <property type="component" value="Unassembled WGS sequence"/>
</dbReference>
<evidence type="ECO:0000256" key="2">
    <source>
        <dbReference type="ARBA" id="ARBA00022747"/>
    </source>
</evidence>
<dbReference type="PANTHER" id="PTHR30408:SF12">
    <property type="entry name" value="TYPE I RESTRICTION ENZYME MJAVIII SPECIFICITY SUBUNIT"/>
    <property type="match status" value="1"/>
</dbReference>
<evidence type="ECO:0000256" key="1">
    <source>
        <dbReference type="ARBA" id="ARBA00010923"/>
    </source>
</evidence>
<keyword evidence="5" id="KW-0540">Nuclease</keyword>
<dbReference type="Gene3D" id="1.10.287.1120">
    <property type="entry name" value="Bipartite methylase S protein"/>
    <property type="match status" value="1"/>
</dbReference>